<name>A0AAQ3QKS1_9LILI</name>
<dbReference type="PANTHER" id="PTHR48009">
    <property type="entry name" value="LEUCINE-RICH REPEAT (LRR) FAMILY PROTEIN"/>
    <property type="match status" value="1"/>
</dbReference>
<dbReference type="Proteomes" id="UP001327560">
    <property type="component" value="Chromosome 6"/>
</dbReference>
<dbReference type="InterPro" id="IPR032675">
    <property type="entry name" value="LRR_dom_sf"/>
</dbReference>
<dbReference type="AlphaFoldDB" id="A0AAQ3QKS1"/>
<protein>
    <submittedName>
        <fullName evidence="2">Uncharacterized protein</fullName>
    </submittedName>
</protein>
<evidence type="ECO:0000313" key="2">
    <source>
        <dbReference type="EMBL" id="WOL11670.1"/>
    </source>
</evidence>
<dbReference type="SUPFAM" id="SSF52058">
    <property type="entry name" value="L domain-like"/>
    <property type="match status" value="1"/>
</dbReference>
<dbReference type="PANTHER" id="PTHR48009:SF4">
    <property type="entry name" value="LEUCINE-RICH REPEAT (LRR) FAMILY PROTEIN"/>
    <property type="match status" value="1"/>
</dbReference>
<dbReference type="EMBL" id="CP136895">
    <property type="protein sequence ID" value="WOL11670.1"/>
    <property type="molecule type" value="Genomic_DNA"/>
</dbReference>
<organism evidence="2 3">
    <name type="scientific">Canna indica</name>
    <name type="common">Indian-shot</name>
    <dbReference type="NCBI Taxonomy" id="4628"/>
    <lineage>
        <taxon>Eukaryota</taxon>
        <taxon>Viridiplantae</taxon>
        <taxon>Streptophyta</taxon>
        <taxon>Embryophyta</taxon>
        <taxon>Tracheophyta</taxon>
        <taxon>Spermatophyta</taxon>
        <taxon>Magnoliopsida</taxon>
        <taxon>Liliopsida</taxon>
        <taxon>Zingiberales</taxon>
        <taxon>Cannaceae</taxon>
        <taxon>Canna</taxon>
    </lineage>
</organism>
<dbReference type="InterPro" id="IPR053213">
    <property type="entry name" value="RLP29"/>
</dbReference>
<proteinExistence type="predicted"/>
<dbReference type="Gene3D" id="3.80.10.10">
    <property type="entry name" value="Ribonuclease Inhibitor"/>
    <property type="match status" value="1"/>
</dbReference>
<gene>
    <name evidence="2" type="ORF">Cni_G20434</name>
</gene>
<evidence type="ECO:0000313" key="3">
    <source>
        <dbReference type="Proteomes" id="UP001327560"/>
    </source>
</evidence>
<feature type="region of interest" description="Disordered" evidence="1">
    <location>
        <begin position="93"/>
        <end position="151"/>
    </location>
</feature>
<evidence type="ECO:0000256" key="1">
    <source>
        <dbReference type="SAM" id="MobiDB-lite"/>
    </source>
</evidence>
<keyword evidence="3" id="KW-1185">Reference proteome</keyword>
<reference evidence="2 3" key="1">
    <citation type="submission" date="2023-10" db="EMBL/GenBank/DDBJ databases">
        <title>Chromosome-scale genome assembly provides insights into flower coloration mechanisms of Canna indica.</title>
        <authorList>
            <person name="Li C."/>
        </authorList>
    </citation>
    <scope>NUCLEOTIDE SEQUENCE [LARGE SCALE GENOMIC DNA]</scope>
    <source>
        <tissue evidence="2">Flower</tissue>
    </source>
</reference>
<accession>A0AAQ3QKS1</accession>
<sequence length="151" mass="16436">MLSNLIRCHNQFSSSLPYSPDSAQLLRLDLKHNQLAGPVPSLPPTLHYLTLSSNTLTGRVDSMLPRTWRSRWWTLATTGSGGHPAIAGFDQSLVPQQQPILRRGAEPPSSRVQQRNAATLPAAQLLDGGGEGREEEEEAARGGGNKEEEEC</sequence>